<proteinExistence type="predicted"/>
<comment type="caution">
    <text evidence="1">The sequence shown here is derived from an EMBL/GenBank/DDBJ whole genome shotgun (WGS) entry which is preliminary data.</text>
</comment>
<sequence length="384" mass="41146">MCRPPSFAQAAGQNPDFDIVLPMLEEVCFLREDGQAPLLPHISDGKVDLREIAGLLQGSTERPLALQMHLGTWNLVSLKSDSRKLTLSHLRSITGREGTPSDPFLVRFLNGPHRRQGATPAQVPEASAQRVAALAQPPLKQLPSLNRLEEFLFGQPAPANKLPLDADLLNQIRLSDPSVAAGFVADDGAARQLARLLSHSVEWQPSLGCEGLTADAVNQILINVLQGLDRLVGAERSLRITVQRGWGREAGQLQEGKKLPDGQLLGSYGQALLALWEERGSEHTIQEAAADLAAKAPAHVPGGVPYLVCFAAAGAKLQFYAVRGGGNASAPKPLGRAFDLGQKTDRAWVVLAAANLYRLLTCFGVSQTSQNRPADQLAQAMSAL</sequence>
<dbReference type="EMBL" id="JALJOT010000003">
    <property type="protein sequence ID" value="KAK9916898.1"/>
    <property type="molecule type" value="Genomic_DNA"/>
</dbReference>
<keyword evidence="2" id="KW-1185">Reference proteome</keyword>
<protein>
    <submittedName>
        <fullName evidence="1">Uncharacterized protein</fullName>
    </submittedName>
</protein>
<evidence type="ECO:0000313" key="1">
    <source>
        <dbReference type="EMBL" id="KAK9916898.1"/>
    </source>
</evidence>
<dbReference type="Proteomes" id="UP001491310">
    <property type="component" value="Unassembled WGS sequence"/>
</dbReference>
<reference evidence="1 2" key="1">
    <citation type="journal article" date="2024" name="Nat. Commun.">
        <title>Phylogenomics reveals the evolutionary origins of lichenization in chlorophyte algae.</title>
        <authorList>
            <person name="Puginier C."/>
            <person name="Libourel C."/>
            <person name="Otte J."/>
            <person name="Skaloud P."/>
            <person name="Haon M."/>
            <person name="Grisel S."/>
            <person name="Petersen M."/>
            <person name="Berrin J.G."/>
            <person name="Delaux P.M."/>
            <person name="Dal Grande F."/>
            <person name="Keller J."/>
        </authorList>
    </citation>
    <scope>NUCLEOTIDE SEQUENCE [LARGE SCALE GENOMIC DNA]</scope>
    <source>
        <strain evidence="1 2">SAG 216-7</strain>
    </source>
</reference>
<gene>
    <name evidence="1" type="ORF">WJX75_008485</name>
</gene>
<evidence type="ECO:0000313" key="2">
    <source>
        <dbReference type="Proteomes" id="UP001491310"/>
    </source>
</evidence>
<accession>A0ABR2YYH0</accession>
<organism evidence="1 2">
    <name type="scientific">Coccomyxa subellipsoidea</name>
    <dbReference type="NCBI Taxonomy" id="248742"/>
    <lineage>
        <taxon>Eukaryota</taxon>
        <taxon>Viridiplantae</taxon>
        <taxon>Chlorophyta</taxon>
        <taxon>core chlorophytes</taxon>
        <taxon>Trebouxiophyceae</taxon>
        <taxon>Trebouxiophyceae incertae sedis</taxon>
        <taxon>Coccomyxaceae</taxon>
        <taxon>Coccomyxa</taxon>
    </lineage>
</organism>
<name>A0ABR2YYH0_9CHLO</name>